<dbReference type="PANTHER" id="PTHR13137:SF6">
    <property type="entry name" value="SUCCINATE DEHYDROGENASE ASSEMBLY FACTOR 3, MITOCHONDRIAL"/>
    <property type="match status" value="1"/>
</dbReference>
<comment type="caution">
    <text evidence="8">The sequence shown here is derived from an EMBL/GenBank/DDBJ whole genome shotgun (WGS) entry which is preliminary data.</text>
</comment>
<name>A0AAW1Q315_9CHLO</name>
<reference evidence="8 9" key="1">
    <citation type="journal article" date="2024" name="Nat. Commun.">
        <title>Phylogenomics reveals the evolutionary origins of lichenization in chlorophyte algae.</title>
        <authorList>
            <person name="Puginier C."/>
            <person name="Libourel C."/>
            <person name="Otte J."/>
            <person name="Skaloud P."/>
            <person name="Haon M."/>
            <person name="Grisel S."/>
            <person name="Petersen M."/>
            <person name="Berrin J.G."/>
            <person name="Delaux P.M."/>
            <person name="Dal Grande F."/>
            <person name="Keller J."/>
        </authorList>
    </citation>
    <scope>NUCLEOTIDE SEQUENCE [LARGE SCALE GENOMIC DNA]</scope>
    <source>
        <strain evidence="8 9">SAG 2145</strain>
    </source>
</reference>
<dbReference type="PANTHER" id="PTHR13137">
    <property type="entry name" value="DC11 ACN9 HOMOLOG"/>
    <property type="match status" value="1"/>
</dbReference>
<accession>A0AAW1Q315</accession>
<feature type="region of interest" description="Disordered" evidence="7">
    <location>
        <begin position="39"/>
        <end position="70"/>
    </location>
</feature>
<sequence length="85" mass="9754">MGNSYARDEFRRHRDGKTTKAQWQTFSLEWNKYLEMLTGTGDLPGGSGDIPDEALSSMTQEQQQRMQELKQEAELARAKLFNPDS</sequence>
<proteinExistence type="inferred from homology"/>
<evidence type="ECO:0000313" key="8">
    <source>
        <dbReference type="EMBL" id="KAK9816201.1"/>
    </source>
</evidence>
<evidence type="ECO:0000256" key="7">
    <source>
        <dbReference type="SAM" id="MobiDB-lite"/>
    </source>
</evidence>
<evidence type="ECO:0000256" key="5">
    <source>
        <dbReference type="ARBA" id="ARBA00023186"/>
    </source>
</evidence>
<feature type="compositionally biased region" description="Basic and acidic residues" evidence="7">
    <location>
        <begin position="1"/>
        <end position="18"/>
    </location>
</feature>
<dbReference type="InterPro" id="IPR008381">
    <property type="entry name" value="SDHAF3/Sdh7"/>
</dbReference>
<dbReference type="Pfam" id="PF13233">
    <property type="entry name" value="Complex1_LYR_2"/>
    <property type="match status" value="1"/>
</dbReference>
<dbReference type="EMBL" id="JALJOS010000087">
    <property type="protein sequence ID" value="KAK9816201.1"/>
    <property type="molecule type" value="Genomic_DNA"/>
</dbReference>
<dbReference type="GO" id="GO:0034553">
    <property type="term" value="P:mitochondrial respiratory chain complex II assembly"/>
    <property type="evidence" value="ECO:0007669"/>
    <property type="project" value="UniProtKB-UniRule"/>
</dbReference>
<dbReference type="AlphaFoldDB" id="A0AAW1Q315"/>
<evidence type="ECO:0000256" key="3">
    <source>
        <dbReference type="ARBA" id="ARBA00022946"/>
    </source>
</evidence>
<keyword evidence="4 6" id="KW-0496">Mitochondrion</keyword>
<dbReference type="GO" id="GO:0006105">
    <property type="term" value="P:succinate metabolic process"/>
    <property type="evidence" value="ECO:0007669"/>
    <property type="project" value="TreeGrafter"/>
</dbReference>
<keyword evidence="5 6" id="KW-0143">Chaperone</keyword>
<comment type="subcellular location">
    <subcellularLocation>
        <location evidence="1 6">Mitochondrion matrix</location>
    </subcellularLocation>
</comment>
<evidence type="ECO:0000256" key="6">
    <source>
        <dbReference type="RuleBase" id="RU368039"/>
    </source>
</evidence>
<dbReference type="Proteomes" id="UP001438707">
    <property type="component" value="Unassembled WGS sequence"/>
</dbReference>
<evidence type="ECO:0000256" key="4">
    <source>
        <dbReference type="ARBA" id="ARBA00023128"/>
    </source>
</evidence>
<gene>
    <name evidence="8" type="ORF">WJX74_002927</name>
</gene>
<feature type="region of interest" description="Disordered" evidence="7">
    <location>
        <begin position="1"/>
        <end position="20"/>
    </location>
</feature>
<evidence type="ECO:0000256" key="1">
    <source>
        <dbReference type="ARBA" id="ARBA00004305"/>
    </source>
</evidence>
<dbReference type="GO" id="GO:0005759">
    <property type="term" value="C:mitochondrial matrix"/>
    <property type="evidence" value="ECO:0007669"/>
    <property type="project" value="UniProtKB-SubCell"/>
</dbReference>
<dbReference type="GO" id="GO:0005758">
    <property type="term" value="C:mitochondrial intermembrane space"/>
    <property type="evidence" value="ECO:0007669"/>
    <property type="project" value="TreeGrafter"/>
</dbReference>
<comment type="subunit">
    <text evidence="6">Interacts with the iron-sulfur protein subunit within the SDH catalytic dimer.</text>
</comment>
<evidence type="ECO:0000313" key="9">
    <source>
        <dbReference type="Proteomes" id="UP001438707"/>
    </source>
</evidence>
<comment type="function">
    <text evidence="6">Plays an essential role in the assembly of succinate dehydrogenase (SDH), an enzyme complex (also referred to as respiratory complex II) that is a component of both the tricarboxylic acid (TCA) cycle and the mitochondrial electron transport chain, and which couples the oxidation of succinate to fumarate with the reduction of ubiquinone (coenzyme Q) to ubiquinol. Promotes maturation of the iron-sulfur protein subunit of the SDH catalytic dimer, protecting it from the deleterious effects of oxidants. May act together with SDHAF1.</text>
</comment>
<keyword evidence="9" id="KW-1185">Reference proteome</keyword>
<comment type="similarity">
    <text evidence="2 6">Belongs to the complex I LYR family. SDHAF3 subfamily.</text>
</comment>
<evidence type="ECO:0000256" key="2">
    <source>
        <dbReference type="ARBA" id="ARBA00006020"/>
    </source>
</evidence>
<protein>
    <recommendedName>
        <fullName evidence="6">Succinate dehydrogenase assembly factor 3</fullName>
        <shortName evidence="6">SDH assembly factor 3</shortName>
        <shortName evidence="6">SDHAF3</shortName>
    </recommendedName>
</protein>
<organism evidence="8 9">
    <name type="scientific">Apatococcus lobatus</name>
    <dbReference type="NCBI Taxonomy" id="904363"/>
    <lineage>
        <taxon>Eukaryota</taxon>
        <taxon>Viridiplantae</taxon>
        <taxon>Chlorophyta</taxon>
        <taxon>core chlorophytes</taxon>
        <taxon>Trebouxiophyceae</taxon>
        <taxon>Chlorellales</taxon>
        <taxon>Chlorellaceae</taxon>
        <taxon>Apatococcus</taxon>
    </lineage>
</organism>
<keyword evidence="3" id="KW-0809">Transit peptide</keyword>